<evidence type="ECO:0000256" key="1">
    <source>
        <dbReference type="ARBA" id="ARBA00001915"/>
    </source>
</evidence>
<comment type="cofactor">
    <cofactor evidence="1">
        <name>iron-sulfur cluster</name>
        <dbReference type="ChEBI" id="CHEBI:30408"/>
    </cofactor>
</comment>
<dbReference type="Proteomes" id="UP000050488">
    <property type="component" value="Unassembled WGS sequence"/>
</dbReference>
<keyword evidence="3" id="KW-0093">Biotin biosynthesis</keyword>
<keyword evidence="10" id="KW-1185">Reference proteome</keyword>
<evidence type="ECO:0000256" key="7">
    <source>
        <dbReference type="ARBA" id="ARBA00093796"/>
    </source>
</evidence>
<reference evidence="9 10" key="1">
    <citation type="submission" date="2015-10" db="EMBL/GenBank/DDBJ databases">
        <title>Corynebacteirum lowii and Corynebacterium oculi species nova, derived from human clinical disease and and emended description of Corynebacterium mastiditis.</title>
        <authorList>
            <person name="Bernard K."/>
            <person name="Pacheco A.L."/>
            <person name="Mcdougall C."/>
            <person name="Burtx T."/>
            <person name="Weibe D."/>
            <person name="Tyler S."/>
            <person name="Olson A.B."/>
            <person name="Cnockaert M."/>
            <person name="Eguchi H."/>
            <person name="Kuwahara T."/>
            <person name="Nakayama-Imaohji H."/>
            <person name="Boudewijins M."/>
            <person name="Van Hoecke F."/>
            <person name="Bernier A.-M."/>
            <person name="Vandamme P."/>
        </authorList>
    </citation>
    <scope>NUCLEOTIDE SEQUENCE [LARGE SCALE GENOMIC DNA]</scope>
    <source>
        <strain evidence="9 10">NML 130206</strain>
    </source>
</reference>
<dbReference type="STRING" id="1544413.Clow_01495"/>
<keyword evidence="4" id="KW-0408">Iron</keyword>
<evidence type="ECO:0000256" key="3">
    <source>
        <dbReference type="ARBA" id="ARBA00022756"/>
    </source>
</evidence>
<evidence type="ECO:0000256" key="6">
    <source>
        <dbReference type="ARBA" id="ARBA00093780"/>
    </source>
</evidence>
<organism evidence="9 10">
    <name type="scientific">Corynebacterium lowii</name>
    <dbReference type="NCBI Taxonomy" id="1544413"/>
    <lineage>
        <taxon>Bacteria</taxon>
        <taxon>Bacillati</taxon>
        <taxon>Actinomycetota</taxon>
        <taxon>Actinomycetes</taxon>
        <taxon>Mycobacteriales</taxon>
        <taxon>Corynebacteriaceae</taxon>
        <taxon>Corynebacterium</taxon>
    </lineage>
</organism>
<evidence type="ECO:0000259" key="8">
    <source>
        <dbReference type="Pfam" id="PF26519"/>
    </source>
</evidence>
<gene>
    <name evidence="9" type="ORF">Clow_01495</name>
</gene>
<evidence type="ECO:0000256" key="4">
    <source>
        <dbReference type="ARBA" id="ARBA00023004"/>
    </source>
</evidence>
<name>A0A0Q1E0Z8_9CORY</name>
<evidence type="ECO:0000313" key="10">
    <source>
        <dbReference type="Proteomes" id="UP000050488"/>
    </source>
</evidence>
<feature type="domain" description="Biotin synthase auxiliary protein C-terminal" evidence="8">
    <location>
        <begin position="51"/>
        <end position="78"/>
    </location>
</feature>
<comment type="similarity">
    <text evidence="6">Belongs to the BsaP family.</text>
</comment>
<dbReference type="OrthoDB" id="3829284at2"/>
<keyword evidence="2" id="KW-0479">Metal-binding</keyword>
<evidence type="ECO:0000313" key="9">
    <source>
        <dbReference type="EMBL" id="KQB86141.1"/>
    </source>
</evidence>
<evidence type="ECO:0000256" key="5">
    <source>
        <dbReference type="ARBA" id="ARBA00093761"/>
    </source>
</evidence>
<accession>A0A0Q1E0Z8</accession>
<evidence type="ECO:0000256" key="2">
    <source>
        <dbReference type="ARBA" id="ARBA00022723"/>
    </source>
</evidence>
<sequence>MGELAAAVLAGDEPLFNPYTGQEQGLTVEPSLGTRAGYEAPRYCQICGRKMVVCIVPHGWTARCSRHGELDSACLDHWEH</sequence>
<comment type="function">
    <text evidence="5">Required for the activity of the biotin synthase BioB.</text>
</comment>
<dbReference type="RefSeq" id="WP_055178113.1">
    <property type="nucleotide sequence ID" value="NZ_JAUSQY010000001.1"/>
</dbReference>
<protein>
    <recommendedName>
        <fullName evidence="7">Biotin synthase auxiliary protein</fullName>
    </recommendedName>
</protein>
<dbReference type="InterPro" id="IPR058605">
    <property type="entry name" value="BsaP_C"/>
</dbReference>
<dbReference type="Pfam" id="PF26519">
    <property type="entry name" value="BsaP"/>
    <property type="match status" value="1"/>
</dbReference>
<dbReference type="EMBL" id="LKEV01000004">
    <property type="protein sequence ID" value="KQB86141.1"/>
    <property type="molecule type" value="Genomic_DNA"/>
</dbReference>
<proteinExistence type="inferred from homology"/>
<dbReference type="PATRIC" id="fig|1544413.3.peg.1497"/>
<dbReference type="AlphaFoldDB" id="A0A0Q1E0Z8"/>
<comment type="caution">
    <text evidence="9">The sequence shown here is derived from an EMBL/GenBank/DDBJ whole genome shotgun (WGS) entry which is preliminary data.</text>
</comment>